<sequence length="125" mass="14702">MSNVKKTGNREREKVGKREHDGRKVLVKNENYYEIEFNALLNLVLIISAKLFSEKIASHYYFYCERKLSKHFPWCFSSHSPPRVARPIDLPNVHFVIFLFLEISYSELRLRARGRDPATLCGKDL</sequence>
<reference evidence="1" key="1">
    <citation type="submission" date="2021-05" db="EMBL/GenBank/DDBJ databases">
        <authorList>
            <person name="Alioto T."/>
            <person name="Alioto T."/>
            <person name="Gomez Garrido J."/>
        </authorList>
    </citation>
    <scope>NUCLEOTIDE SEQUENCE</scope>
</reference>
<accession>A0A8D8YXY0</accession>
<dbReference type="EMBL" id="HBUF01401817">
    <property type="protein sequence ID" value="CAG6737102.1"/>
    <property type="molecule type" value="Transcribed_RNA"/>
</dbReference>
<proteinExistence type="predicted"/>
<protein>
    <submittedName>
        <fullName evidence="1">Uncharacterized protein</fullName>
    </submittedName>
</protein>
<dbReference type="AlphaFoldDB" id="A0A8D8YXY0"/>
<evidence type="ECO:0000313" key="1">
    <source>
        <dbReference type="EMBL" id="CAG6737102.1"/>
    </source>
</evidence>
<organism evidence="1">
    <name type="scientific">Cacopsylla melanoneura</name>
    <dbReference type="NCBI Taxonomy" id="428564"/>
    <lineage>
        <taxon>Eukaryota</taxon>
        <taxon>Metazoa</taxon>
        <taxon>Ecdysozoa</taxon>
        <taxon>Arthropoda</taxon>
        <taxon>Hexapoda</taxon>
        <taxon>Insecta</taxon>
        <taxon>Pterygota</taxon>
        <taxon>Neoptera</taxon>
        <taxon>Paraneoptera</taxon>
        <taxon>Hemiptera</taxon>
        <taxon>Sternorrhyncha</taxon>
        <taxon>Psylloidea</taxon>
        <taxon>Psyllidae</taxon>
        <taxon>Psyllinae</taxon>
        <taxon>Cacopsylla</taxon>
    </lineage>
</organism>
<name>A0A8D8YXY0_9HEMI</name>